<name>A0A382XPQ7_9ZZZZ</name>
<evidence type="ECO:0000313" key="1">
    <source>
        <dbReference type="EMBL" id="SVD73046.1"/>
    </source>
</evidence>
<accession>A0A382XPQ7</accession>
<feature type="non-terminal residue" evidence="1">
    <location>
        <position position="26"/>
    </location>
</feature>
<gene>
    <name evidence="1" type="ORF">METZ01_LOCUS425900</name>
</gene>
<protein>
    <submittedName>
        <fullName evidence="1">Uncharacterized protein</fullName>
    </submittedName>
</protein>
<sequence>MPYLPIKGCSGGGTRTPDTWIMIPLL</sequence>
<dbReference type="EMBL" id="UINC01169486">
    <property type="protein sequence ID" value="SVD73046.1"/>
    <property type="molecule type" value="Genomic_DNA"/>
</dbReference>
<dbReference type="AlphaFoldDB" id="A0A382XPQ7"/>
<proteinExistence type="predicted"/>
<organism evidence="1">
    <name type="scientific">marine metagenome</name>
    <dbReference type="NCBI Taxonomy" id="408172"/>
    <lineage>
        <taxon>unclassified sequences</taxon>
        <taxon>metagenomes</taxon>
        <taxon>ecological metagenomes</taxon>
    </lineage>
</organism>
<reference evidence="1" key="1">
    <citation type="submission" date="2018-05" db="EMBL/GenBank/DDBJ databases">
        <authorList>
            <person name="Lanie J.A."/>
            <person name="Ng W.-L."/>
            <person name="Kazmierczak K.M."/>
            <person name="Andrzejewski T.M."/>
            <person name="Davidsen T.M."/>
            <person name="Wayne K.J."/>
            <person name="Tettelin H."/>
            <person name="Glass J.I."/>
            <person name="Rusch D."/>
            <person name="Podicherti R."/>
            <person name="Tsui H.-C.T."/>
            <person name="Winkler M.E."/>
        </authorList>
    </citation>
    <scope>NUCLEOTIDE SEQUENCE</scope>
</reference>